<dbReference type="Gene3D" id="2.60.40.10">
    <property type="entry name" value="Immunoglobulins"/>
    <property type="match status" value="1"/>
</dbReference>
<dbReference type="Gene3D" id="3.40.50.1820">
    <property type="entry name" value="alpha/beta hydrolase"/>
    <property type="match status" value="1"/>
</dbReference>
<comment type="subcellular location">
    <subcellularLocation>
        <location evidence="1">Cytoplasm</location>
    </subcellularLocation>
</comment>
<dbReference type="GO" id="GO:0005506">
    <property type="term" value="F:iron ion binding"/>
    <property type="evidence" value="ECO:0007669"/>
    <property type="project" value="InterPro"/>
</dbReference>
<dbReference type="InterPro" id="IPR013783">
    <property type="entry name" value="Ig-like_fold"/>
</dbReference>
<dbReference type="Pfam" id="PF00756">
    <property type="entry name" value="Esterase"/>
    <property type="match status" value="1"/>
</dbReference>
<organism evidence="7 8">
    <name type="scientific">Tistrella mobilis (strain KA081020-065)</name>
    <dbReference type="NCBI Taxonomy" id="1110502"/>
    <lineage>
        <taxon>Bacteria</taxon>
        <taxon>Pseudomonadati</taxon>
        <taxon>Pseudomonadota</taxon>
        <taxon>Alphaproteobacteria</taxon>
        <taxon>Geminicoccales</taxon>
        <taxon>Geminicoccaceae</taxon>
        <taxon>Tistrella</taxon>
    </lineage>
</organism>
<name>I3TTK1_TISMK</name>
<dbReference type="InterPro" id="IPR029058">
    <property type="entry name" value="AB_hydrolase_fold"/>
</dbReference>
<dbReference type="SUPFAM" id="SSF81296">
    <property type="entry name" value="E set domains"/>
    <property type="match status" value="1"/>
</dbReference>
<accession>I3TTK1</accession>
<feature type="domain" description="Enterochelin esterase N-terminal" evidence="6">
    <location>
        <begin position="176"/>
        <end position="281"/>
    </location>
</feature>
<evidence type="ECO:0000256" key="5">
    <source>
        <dbReference type="SAM" id="SignalP"/>
    </source>
</evidence>
<sequence>MSRPMIRPTRAVVLPLLILLASPAADAAGGQAVGGRLAAGETALIDPAAAPGDYLRGRLTVDGGRFDLDLVDGAGVPLRHFGSDIPTVRSFHHVMGDTGERLQIRAVEPGGWRIELDPPVPAAAQKAPDPEPLSPTIAALARDLARGGDTAGFWADMAARGTPLVEPADRPDRRIVTFLARGARHNVRLFGGPGTGHDELQRLGNADVWYRSYVLSSDTRLAYQLAPDVPDFAGTARERRVAVLATAAADPLNHHPWPADAPDVWARDSLLVLDDAPDQPWADAGASVPRGRLDHLRLTSRRLGNTRDITLYRPAGFDPARPDTVLLILFDGREYQRKVPVPRILDAMIAAGAIPPVVAVLVDSLDQDTRGRELPGHPDFADMLAEELLPMVRAAAGFAPDPARTVLSGSSFGGLAAMTAALRHPDIFGNVLSMSGSFWWSPSGTPETGREWVAGRVAAAAMPPPLRVFLAAGIYETSGDGVTASILDTNRHLRDVLMAKGVWVRHREYATGHDYVAWQGVLSDGLVALFGRDQP</sequence>
<dbReference type="InterPro" id="IPR014756">
    <property type="entry name" value="Ig_E-set"/>
</dbReference>
<dbReference type="InterPro" id="IPR000801">
    <property type="entry name" value="Esterase-like"/>
</dbReference>
<dbReference type="AlphaFoldDB" id="I3TTK1"/>
<dbReference type="PANTHER" id="PTHR48098:SF3">
    <property type="entry name" value="IRON(III) ENTEROBACTIN ESTERASE"/>
    <property type="match status" value="1"/>
</dbReference>
<evidence type="ECO:0000313" key="8">
    <source>
        <dbReference type="Proteomes" id="UP000005258"/>
    </source>
</evidence>
<keyword evidence="2" id="KW-0963">Cytoplasm</keyword>
<dbReference type="GO" id="GO:0006826">
    <property type="term" value="P:iron ion transport"/>
    <property type="evidence" value="ECO:0007669"/>
    <property type="project" value="InterPro"/>
</dbReference>
<dbReference type="KEGG" id="tmo:TMO_b0081"/>
<reference evidence="7 8" key="1">
    <citation type="journal article" date="2012" name="J. Am. Chem. Soc.">
        <title>Bacterial biosynthesis and maturation of the didemnin anti-cancer agents.</title>
        <authorList>
            <person name="Xu Y."/>
            <person name="Kersten R.D."/>
            <person name="Nam S.J."/>
            <person name="Lu L."/>
            <person name="Al-Suwailem A.M."/>
            <person name="Zheng H."/>
            <person name="Fenical W."/>
            <person name="Dorrestein P.C."/>
            <person name="Moore B.S."/>
            <person name="Qian P.Y."/>
        </authorList>
    </citation>
    <scope>NUCLEOTIDE SEQUENCE [LARGE SCALE GENOMIC DNA]</scope>
    <source>
        <strain evidence="7 8">KA081020-065</strain>
    </source>
</reference>
<dbReference type="Pfam" id="PF11806">
    <property type="entry name" value="Enterochelin_N"/>
    <property type="match status" value="1"/>
</dbReference>
<keyword evidence="3" id="KW-0378">Hydrolase</keyword>
<keyword evidence="8" id="KW-1185">Reference proteome</keyword>
<dbReference type="InterPro" id="IPR021764">
    <property type="entry name" value="Enterochelin_esterase_N"/>
</dbReference>
<dbReference type="InterPro" id="IPR050583">
    <property type="entry name" value="Mycobacterial_A85_antigen"/>
</dbReference>
<evidence type="ECO:0000256" key="2">
    <source>
        <dbReference type="ARBA" id="ARBA00022490"/>
    </source>
</evidence>
<keyword evidence="7" id="KW-0614">Plasmid</keyword>
<feature type="chain" id="PRO_5003680424" evidence="5">
    <location>
        <begin position="28"/>
        <end position="535"/>
    </location>
</feature>
<evidence type="ECO:0000259" key="6">
    <source>
        <dbReference type="Pfam" id="PF11806"/>
    </source>
</evidence>
<evidence type="ECO:0000313" key="7">
    <source>
        <dbReference type="EMBL" id="AFK56089.1"/>
    </source>
</evidence>
<dbReference type="GO" id="GO:0008849">
    <property type="term" value="F:enterochelin esterase activity"/>
    <property type="evidence" value="ECO:0007669"/>
    <property type="project" value="InterPro"/>
</dbReference>
<gene>
    <name evidence="7" type="ordered locus">TMO_b0081</name>
</gene>
<evidence type="ECO:0000256" key="1">
    <source>
        <dbReference type="ARBA" id="ARBA00004496"/>
    </source>
</evidence>
<keyword evidence="5" id="KW-0732">Signal</keyword>
<proteinExistence type="inferred from homology"/>
<dbReference type="HOGENOM" id="CLU_024314_3_1_5"/>
<dbReference type="PATRIC" id="fig|1110502.3.peg.4339"/>
<dbReference type="Proteomes" id="UP000005258">
    <property type="component" value="Plasmid pTM2"/>
</dbReference>
<dbReference type="NCBIfam" id="NF007758">
    <property type="entry name" value="PRK10439.1"/>
    <property type="match status" value="1"/>
</dbReference>
<dbReference type="GO" id="GO:0005737">
    <property type="term" value="C:cytoplasm"/>
    <property type="evidence" value="ECO:0007669"/>
    <property type="project" value="UniProtKB-SubCell"/>
</dbReference>
<evidence type="ECO:0000256" key="4">
    <source>
        <dbReference type="ARBA" id="ARBA00024201"/>
    </source>
</evidence>
<evidence type="ECO:0000256" key="3">
    <source>
        <dbReference type="ARBA" id="ARBA00022801"/>
    </source>
</evidence>
<geneLocation type="plasmid" evidence="7 8">
    <name>pTM2</name>
</geneLocation>
<dbReference type="SUPFAM" id="SSF53474">
    <property type="entry name" value="alpha/beta-Hydrolases"/>
    <property type="match status" value="1"/>
</dbReference>
<dbReference type="PANTHER" id="PTHR48098">
    <property type="entry name" value="ENTEROCHELIN ESTERASE-RELATED"/>
    <property type="match status" value="1"/>
</dbReference>
<protein>
    <submittedName>
        <fullName evidence="7">Esterase</fullName>
    </submittedName>
</protein>
<comment type="similarity">
    <text evidence="4">Belongs to the Fes family.</text>
</comment>
<feature type="signal peptide" evidence="5">
    <location>
        <begin position="1"/>
        <end position="27"/>
    </location>
</feature>
<dbReference type="EMBL" id="CP003238">
    <property type="protein sequence ID" value="AFK56089.1"/>
    <property type="molecule type" value="Genomic_DNA"/>
</dbReference>